<comment type="caution">
    <text evidence="3">The sequence shown here is derived from an EMBL/GenBank/DDBJ whole genome shotgun (WGS) entry which is preliminary data.</text>
</comment>
<feature type="signal peptide" evidence="2">
    <location>
        <begin position="1"/>
        <end position="22"/>
    </location>
</feature>
<dbReference type="InterPro" id="IPR025738">
    <property type="entry name" value="BatD"/>
</dbReference>
<evidence type="ECO:0000313" key="4">
    <source>
        <dbReference type="Proteomes" id="UP000813672"/>
    </source>
</evidence>
<sequence>MRGALFLIVTVLSLILSGPAHAQDVPRVTVELETAETIPGQPLDLRITVLVPTWLPKPVVFPTIEAPNLMVRLPERATNPISERIDRDTWSGVSRRYRITPLVPGRFVIPPQELIVTWADPDSSAPREKVVPIEAITITGILPDGAEGLDPFIAARAVTLTQEVTGATAPLGPGDSVIREVTATIEGGPAMLLPGLLAVEPVTGLTVYPSEPVLSETETRGEPGGSRVERVTYLAQSGGSGAAPPVTLDWYNLETGQVETASVPGVDLTVDAPVARSVPALSPQLLILGALVLVLVLGVVAFAVRPALRRWKRWRATRLSRYLASPAHARSLTIDAARRRDLSATLAALDLWAARLGDPDPRRDPAIAGALRDLGAALYGPAPKGDLADWPALDRALAVYSPLRAGHHHLAGLPPLNPR</sequence>
<name>A0A9Q3WIE6_9RHOB</name>
<evidence type="ECO:0000256" key="1">
    <source>
        <dbReference type="SAM" id="Phobius"/>
    </source>
</evidence>
<protein>
    <submittedName>
        <fullName evidence="3">BatD family protein</fullName>
    </submittedName>
</protein>
<evidence type="ECO:0000256" key="2">
    <source>
        <dbReference type="SAM" id="SignalP"/>
    </source>
</evidence>
<keyword evidence="1" id="KW-1133">Transmembrane helix</keyword>
<feature type="transmembrane region" description="Helical" evidence="1">
    <location>
        <begin position="285"/>
        <end position="308"/>
    </location>
</feature>
<dbReference type="PANTHER" id="PTHR40940">
    <property type="entry name" value="PROTEIN BATD-RELATED"/>
    <property type="match status" value="1"/>
</dbReference>
<feature type="chain" id="PRO_5040121789" evidence="2">
    <location>
        <begin position="23"/>
        <end position="419"/>
    </location>
</feature>
<dbReference type="RefSeq" id="WP_234218030.1">
    <property type="nucleotide sequence ID" value="NZ_JAGQAF010000001.1"/>
</dbReference>
<dbReference type="Proteomes" id="UP000813672">
    <property type="component" value="Unassembled WGS sequence"/>
</dbReference>
<evidence type="ECO:0000313" key="3">
    <source>
        <dbReference type="EMBL" id="MCE8535977.1"/>
    </source>
</evidence>
<reference evidence="3" key="1">
    <citation type="journal article" date="2021" name="Environ. Microbiol.">
        <title>Cryptic niche differentiation of novel sediment ecotypes of Rugeria pomeroyi correlates with nitrate respiration.</title>
        <authorList>
            <person name="Lin X."/>
            <person name="McNichol J."/>
            <person name="Chu X."/>
            <person name="Qian Y."/>
            <person name="Luo H."/>
        </authorList>
    </citation>
    <scope>NUCLEOTIDE SEQUENCE</scope>
    <source>
        <strain evidence="3">SZCCDBB064</strain>
    </source>
</reference>
<dbReference type="AlphaFoldDB" id="A0A9Q3WIE6"/>
<dbReference type="EMBL" id="JAGQAF010000001">
    <property type="protein sequence ID" value="MCE8535977.1"/>
    <property type="molecule type" value="Genomic_DNA"/>
</dbReference>
<keyword evidence="1" id="KW-0812">Transmembrane</keyword>
<proteinExistence type="predicted"/>
<keyword evidence="2" id="KW-0732">Signal</keyword>
<gene>
    <name evidence="3" type="ORF">KBY27_00745</name>
</gene>
<dbReference type="PANTHER" id="PTHR40940:SF1">
    <property type="entry name" value="PROTEIN BATD"/>
    <property type="match status" value="1"/>
</dbReference>
<keyword evidence="1" id="KW-0472">Membrane</keyword>
<accession>A0A9Q3WIE6</accession>
<organism evidence="3 4">
    <name type="scientific">Ruegeria pomeroyi</name>
    <dbReference type="NCBI Taxonomy" id="89184"/>
    <lineage>
        <taxon>Bacteria</taxon>
        <taxon>Pseudomonadati</taxon>
        <taxon>Pseudomonadota</taxon>
        <taxon>Alphaproteobacteria</taxon>
        <taxon>Rhodobacterales</taxon>
        <taxon>Roseobacteraceae</taxon>
        <taxon>Ruegeria</taxon>
    </lineage>
</organism>